<dbReference type="EMBL" id="CP012678">
    <property type="protein sequence ID" value="ALF59478.1"/>
    <property type="molecule type" value="Genomic_DNA"/>
</dbReference>
<dbReference type="Pfam" id="PF04351">
    <property type="entry name" value="PilP"/>
    <property type="match status" value="1"/>
</dbReference>
<dbReference type="PIRSF" id="PIRSF016481">
    <property type="entry name" value="Pilus_assembly_PilP"/>
    <property type="match status" value="1"/>
</dbReference>
<dbReference type="OrthoDB" id="5296580at2"/>
<name>A0A0M4T1Y8_9GAMM</name>
<gene>
    <name evidence="1" type="ORF">AOC03_04920</name>
</gene>
<dbReference type="KEGG" id="pur:AOC03_04920"/>
<evidence type="ECO:0000313" key="2">
    <source>
        <dbReference type="Proteomes" id="UP000059847"/>
    </source>
</evidence>
<sequence length="182" mass="19851">MGIFHFPFKQLPVLLTVSVVALGLTGCTDRIGVAEQAMNAIRNEPAQPITPPPKAELIEDFVYSANMLRSPFLPPSLVNVQAPEASLDGVQPDITRPKQPLEQYELAQLTFRGMVISPEGQQYALVQRPDSSVASVKVGDYLGLNYGRIVEITPTQINLIEIVPDSRAGFVERPQSLVSPIS</sequence>
<evidence type="ECO:0000313" key="1">
    <source>
        <dbReference type="EMBL" id="ALF59478.1"/>
    </source>
</evidence>
<accession>A0A0M4T1Y8</accession>
<dbReference type="InterPro" id="IPR007446">
    <property type="entry name" value="PilP"/>
</dbReference>
<dbReference type="Proteomes" id="UP000059847">
    <property type="component" value="Chromosome"/>
</dbReference>
<dbReference type="RefSeq" id="WP_062533864.1">
    <property type="nucleotide sequence ID" value="NZ_CP012678.1"/>
</dbReference>
<reference evidence="1 2" key="1">
    <citation type="submission" date="2015-09" db="EMBL/GenBank/DDBJ databases">
        <title>Complete genome of Psychrobacter urativorans R10.10B.</title>
        <authorList>
            <person name="See-Too W.S."/>
            <person name="Chan K.G."/>
        </authorList>
    </citation>
    <scope>NUCLEOTIDE SEQUENCE [LARGE SCALE GENOMIC DNA]</scope>
    <source>
        <strain evidence="1 2">R10.10B</strain>
    </source>
</reference>
<protein>
    <submittedName>
        <fullName evidence="1">Pilus assembly protein PilQ</fullName>
    </submittedName>
</protein>
<organism evidence="1 2">
    <name type="scientific">Psychrobacter urativorans</name>
    <dbReference type="NCBI Taxonomy" id="45610"/>
    <lineage>
        <taxon>Bacteria</taxon>
        <taxon>Pseudomonadati</taxon>
        <taxon>Pseudomonadota</taxon>
        <taxon>Gammaproteobacteria</taxon>
        <taxon>Moraxellales</taxon>
        <taxon>Moraxellaceae</taxon>
        <taxon>Psychrobacter</taxon>
    </lineage>
</organism>
<proteinExistence type="predicted"/>
<dbReference type="AlphaFoldDB" id="A0A0M4T1Y8"/>
<keyword evidence="2" id="KW-1185">Reference proteome</keyword>
<dbReference type="STRING" id="45610.AOC03_04920"/>
<dbReference type="Gene3D" id="2.30.30.830">
    <property type="match status" value="1"/>
</dbReference>